<sequence length="58" mass="6949">MHYDQLHFSWCFSKINGAFIYIFFQTRGCLKNFRNLINFLTDVSSPFLHKSRSSRKLS</sequence>
<evidence type="ECO:0000313" key="2">
    <source>
        <dbReference type="EnsemblPlants" id="Solyc09g015690.1.1.1"/>
    </source>
</evidence>
<feature type="transmembrane region" description="Helical" evidence="1">
    <location>
        <begin position="6"/>
        <end position="24"/>
    </location>
</feature>
<organism evidence="2">
    <name type="scientific">Solanum lycopersicum</name>
    <name type="common">Tomato</name>
    <name type="synonym">Lycopersicon esculentum</name>
    <dbReference type="NCBI Taxonomy" id="4081"/>
    <lineage>
        <taxon>Eukaryota</taxon>
        <taxon>Viridiplantae</taxon>
        <taxon>Streptophyta</taxon>
        <taxon>Embryophyta</taxon>
        <taxon>Tracheophyta</taxon>
        <taxon>Spermatophyta</taxon>
        <taxon>Magnoliopsida</taxon>
        <taxon>eudicotyledons</taxon>
        <taxon>Gunneridae</taxon>
        <taxon>Pentapetalae</taxon>
        <taxon>asterids</taxon>
        <taxon>lamiids</taxon>
        <taxon>Solanales</taxon>
        <taxon>Solanaceae</taxon>
        <taxon>Solanoideae</taxon>
        <taxon>Solaneae</taxon>
        <taxon>Solanum</taxon>
        <taxon>Solanum subgen. Lycopersicon</taxon>
    </lineage>
</organism>
<keyword evidence="1" id="KW-1133">Transmembrane helix</keyword>
<protein>
    <submittedName>
        <fullName evidence="2">Uncharacterized protein</fullName>
    </submittedName>
</protein>
<name>A0A3Q7I1K7_SOLLC</name>
<evidence type="ECO:0000313" key="3">
    <source>
        <dbReference type="Proteomes" id="UP000004994"/>
    </source>
</evidence>
<keyword evidence="1" id="KW-0812">Transmembrane</keyword>
<keyword evidence="3" id="KW-1185">Reference proteome</keyword>
<reference evidence="2" key="1">
    <citation type="journal article" date="2012" name="Nature">
        <title>The tomato genome sequence provides insights into fleshy fruit evolution.</title>
        <authorList>
            <consortium name="Tomato Genome Consortium"/>
        </authorList>
    </citation>
    <scope>NUCLEOTIDE SEQUENCE [LARGE SCALE GENOMIC DNA]</scope>
    <source>
        <strain evidence="2">cv. Heinz 1706</strain>
    </source>
</reference>
<reference evidence="2" key="2">
    <citation type="submission" date="2019-01" db="UniProtKB">
        <authorList>
            <consortium name="EnsemblPlants"/>
        </authorList>
    </citation>
    <scope>IDENTIFICATION</scope>
    <source>
        <strain evidence="2">cv. Heinz 1706</strain>
    </source>
</reference>
<evidence type="ECO:0000256" key="1">
    <source>
        <dbReference type="SAM" id="Phobius"/>
    </source>
</evidence>
<dbReference type="PaxDb" id="4081-Solyc09g015690.1.1"/>
<dbReference type="Proteomes" id="UP000004994">
    <property type="component" value="Chromosome 9"/>
</dbReference>
<keyword evidence="1" id="KW-0472">Membrane</keyword>
<dbReference type="Gramene" id="Solyc09g015690.1.1">
    <property type="protein sequence ID" value="Solyc09g015690.1.1.1"/>
    <property type="gene ID" value="Solyc09g015690.1"/>
</dbReference>
<dbReference type="InParanoid" id="A0A3Q7I1K7"/>
<dbReference type="EnsemblPlants" id="Solyc09g015690.1.1">
    <property type="protein sequence ID" value="Solyc09g015690.1.1.1"/>
    <property type="gene ID" value="Solyc09g015690.1"/>
</dbReference>
<accession>A0A3Q7I1K7</accession>
<proteinExistence type="predicted"/>
<dbReference type="AlphaFoldDB" id="A0A3Q7I1K7"/>